<evidence type="ECO:0000256" key="3">
    <source>
        <dbReference type="ARBA" id="ARBA00022692"/>
    </source>
</evidence>
<dbReference type="Gramene" id="TRITD1Bv1G016690.1">
    <property type="protein sequence ID" value="TRITD1Bv1G016690.1"/>
    <property type="gene ID" value="TRITD1Bv1G016690"/>
</dbReference>
<dbReference type="SUPFAM" id="SSF52058">
    <property type="entry name" value="L domain-like"/>
    <property type="match status" value="1"/>
</dbReference>
<keyword evidence="4 9" id="KW-0732">Signal</keyword>
<evidence type="ECO:0000256" key="7">
    <source>
        <dbReference type="ARBA" id="ARBA00023136"/>
    </source>
</evidence>
<evidence type="ECO:0000313" key="11">
    <source>
        <dbReference type="EMBL" id="VAH13125.1"/>
    </source>
</evidence>
<dbReference type="InterPro" id="IPR032675">
    <property type="entry name" value="LRR_dom_sf"/>
</dbReference>
<dbReference type="OMA" id="LESNAMM"/>
<dbReference type="Pfam" id="PF13855">
    <property type="entry name" value="LRR_8"/>
    <property type="match status" value="1"/>
</dbReference>
<keyword evidence="2" id="KW-0433">Leucine-rich repeat</keyword>
<dbReference type="Pfam" id="PF08263">
    <property type="entry name" value="LRRNT_2"/>
    <property type="match status" value="1"/>
</dbReference>
<evidence type="ECO:0000256" key="9">
    <source>
        <dbReference type="SAM" id="SignalP"/>
    </source>
</evidence>
<gene>
    <name evidence="11" type="ORF">TRITD_1Bv1G016690</name>
</gene>
<feature type="domain" description="Leucine-rich repeat-containing N-terminal plant-type" evidence="10">
    <location>
        <begin position="33"/>
        <end position="73"/>
    </location>
</feature>
<organism evidence="11 12">
    <name type="scientific">Triticum turgidum subsp. durum</name>
    <name type="common">Durum wheat</name>
    <name type="synonym">Triticum durum</name>
    <dbReference type="NCBI Taxonomy" id="4567"/>
    <lineage>
        <taxon>Eukaryota</taxon>
        <taxon>Viridiplantae</taxon>
        <taxon>Streptophyta</taxon>
        <taxon>Embryophyta</taxon>
        <taxon>Tracheophyta</taxon>
        <taxon>Spermatophyta</taxon>
        <taxon>Magnoliopsida</taxon>
        <taxon>Liliopsida</taxon>
        <taxon>Poales</taxon>
        <taxon>Poaceae</taxon>
        <taxon>BOP clade</taxon>
        <taxon>Pooideae</taxon>
        <taxon>Triticodae</taxon>
        <taxon>Triticeae</taxon>
        <taxon>Triticinae</taxon>
        <taxon>Triticum</taxon>
    </lineage>
</organism>
<evidence type="ECO:0000313" key="12">
    <source>
        <dbReference type="Proteomes" id="UP000324705"/>
    </source>
</evidence>
<evidence type="ECO:0000256" key="2">
    <source>
        <dbReference type="ARBA" id="ARBA00022614"/>
    </source>
</evidence>
<proteinExistence type="predicted"/>
<dbReference type="AlphaFoldDB" id="A0A9R0QKF1"/>
<dbReference type="PANTHER" id="PTHR48063">
    <property type="entry name" value="LRR RECEPTOR-LIKE KINASE"/>
    <property type="match status" value="1"/>
</dbReference>
<dbReference type="Gene3D" id="3.80.10.10">
    <property type="entry name" value="Ribonuclease Inhibitor"/>
    <property type="match status" value="1"/>
</dbReference>
<reference evidence="11 12" key="1">
    <citation type="submission" date="2017-09" db="EMBL/GenBank/DDBJ databases">
        <authorList>
            <consortium name="International Durum Wheat Genome Sequencing Consortium (IDWGSC)"/>
            <person name="Milanesi L."/>
        </authorList>
    </citation>
    <scope>NUCLEOTIDE SEQUENCE [LARGE SCALE GENOMIC DNA]</scope>
    <source>
        <strain evidence="12">cv. Svevo</strain>
    </source>
</reference>
<dbReference type="Proteomes" id="UP000324705">
    <property type="component" value="Chromosome 1B"/>
</dbReference>
<keyword evidence="12" id="KW-1185">Reference proteome</keyword>
<evidence type="ECO:0000256" key="5">
    <source>
        <dbReference type="ARBA" id="ARBA00022737"/>
    </source>
</evidence>
<dbReference type="InterPro" id="IPR046956">
    <property type="entry name" value="RLP23-like"/>
</dbReference>
<evidence type="ECO:0000256" key="8">
    <source>
        <dbReference type="ARBA" id="ARBA00023180"/>
    </source>
</evidence>
<keyword evidence="3" id="KW-0812">Transmembrane</keyword>
<keyword evidence="7" id="KW-0472">Membrane</keyword>
<evidence type="ECO:0000256" key="6">
    <source>
        <dbReference type="ARBA" id="ARBA00022989"/>
    </source>
</evidence>
<evidence type="ECO:0000256" key="4">
    <source>
        <dbReference type="ARBA" id="ARBA00022729"/>
    </source>
</evidence>
<name>A0A9R0QKF1_TRITD</name>
<comment type="subcellular location">
    <subcellularLocation>
        <location evidence="1">Membrane</location>
        <topology evidence="1">Single-pass type I membrane protein</topology>
    </subcellularLocation>
</comment>
<sequence>MSLLLALELLLLLLALPRLSCRSTSNSTQPSLDRQAEALLRWKAGLYIRGTYDLDSWTKGTSPCDYWTGVTCSNAVLPRGGDQGDAALVVSNISLAEFGLEGRLDRLYFADLPHLVHVDLSYNYLLGPIPSSIGVLTNLVYLDLSNNRLNGFIPTSIDLPHLVFLNLGYNHLSGGIPSSIGALAKLENLYLSSNDLNGSIPTSLGNFTKLTSIDLF</sequence>
<protein>
    <recommendedName>
        <fullName evidence="10">Leucine-rich repeat-containing N-terminal plant-type domain-containing protein</fullName>
    </recommendedName>
</protein>
<dbReference type="PROSITE" id="PS51450">
    <property type="entry name" value="LRR"/>
    <property type="match status" value="1"/>
</dbReference>
<dbReference type="FunFam" id="3.80.10.10:FF:000129">
    <property type="entry name" value="Leucine-rich repeat receptor-like kinase"/>
    <property type="match status" value="1"/>
</dbReference>
<feature type="signal peptide" evidence="9">
    <location>
        <begin position="1"/>
        <end position="21"/>
    </location>
</feature>
<dbReference type="PRINTS" id="PR00019">
    <property type="entry name" value="LEURICHRPT"/>
</dbReference>
<dbReference type="Pfam" id="PF00560">
    <property type="entry name" value="LRR_1"/>
    <property type="match status" value="1"/>
</dbReference>
<keyword evidence="5" id="KW-0677">Repeat</keyword>
<feature type="chain" id="PRO_5040487433" description="Leucine-rich repeat-containing N-terminal plant-type domain-containing protein" evidence="9">
    <location>
        <begin position="22"/>
        <end position="216"/>
    </location>
</feature>
<dbReference type="GO" id="GO:0016020">
    <property type="term" value="C:membrane"/>
    <property type="evidence" value="ECO:0007669"/>
    <property type="project" value="UniProtKB-SubCell"/>
</dbReference>
<dbReference type="InterPro" id="IPR013210">
    <property type="entry name" value="LRR_N_plant-typ"/>
</dbReference>
<dbReference type="InterPro" id="IPR001611">
    <property type="entry name" value="Leu-rich_rpt"/>
</dbReference>
<evidence type="ECO:0000259" key="10">
    <source>
        <dbReference type="Pfam" id="PF08263"/>
    </source>
</evidence>
<accession>A0A9R0QKF1</accession>
<evidence type="ECO:0000256" key="1">
    <source>
        <dbReference type="ARBA" id="ARBA00004479"/>
    </source>
</evidence>
<dbReference type="EMBL" id="LT934112">
    <property type="protein sequence ID" value="VAH13125.1"/>
    <property type="molecule type" value="Genomic_DNA"/>
</dbReference>
<keyword evidence="8" id="KW-0325">Glycoprotein</keyword>
<keyword evidence="6" id="KW-1133">Transmembrane helix</keyword>